<dbReference type="InterPro" id="IPR006196">
    <property type="entry name" value="RNA-binding_domain_S1_IF1"/>
</dbReference>
<organism evidence="3">
    <name type="scientific">viral metagenome</name>
    <dbReference type="NCBI Taxonomy" id="1070528"/>
    <lineage>
        <taxon>unclassified sequences</taxon>
        <taxon>metagenomes</taxon>
        <taxon>organismal metagenomes</taxon>
    </lineage>
</organism>
<dbReference type="Pfam" id="PF01176">
    <property type="entry name" value="eIF-1a"/>
    <property type="match status" value="1"/>
</dbReference>
<dbReference type="PANTHER" id="PTHR21668">
    <property type="entry name" value="EIF-1A"/>
    <property type="match status" value="1"/>
</dbReference>
<proteinExistence type="inferred from homology"/>
<feature type="region of interest" description="Disordered" evidence="1">
    <location>
        <begin position="1"/>
        <end position="24"/>
    </location>
</feature>
<dbReference type="InterPro" id="IPR012340">
    <property type="entry name" value="NA-bd_OB-fold"/>
</dbReference>
<feature type="compositionally biased region" description="Basic and acidic residues" evidence="1">
    <location>
        <begin position="14"/>
        <end position="23"/>
    </location>
</feature>
<dbReference type="AlphaFoldDB" id="A0A6C0KTR3"/>
<reference evidence="3" key="1">
    <citation type="journal article" date="2020" name="Nature">
        <title>Giant virus diversity and host interactions through global metagenomics.</title>
        <authorList>
            <person name="Schulz F."/>
            <person name="Roux S."/>
            <person name="Paez-Espino D."/>
            <person name="Jungbluth S."/>
            <person name="Walsh D.A."/>
            <person name="Denef V.J."/>
            <person name="McMahon K.D."/>
            <person name="Konstantinidis K.T."/>
            <person name="Eloe-Fadrosh E.A."/>
            <person name="Kyrpides N.C."/>
            <person name="Woyke T."/>
        </authorList>
    </citation>
    <scope>NUCLEOTIDE SEQUENCE</scope>
    <source>
        <strain evidence="3">GVMAG-S-3300013094-100</strain>
    </source>
</reference>
<dbReference type="CDD" id="cd05793">
    <property type="entry name" value="S1_IF1A"/>
    <property type="match status" value="1"/>
</dbReference>
<evidence type="ECO:0000313" key="3">
    <source>
        <dbReference type="EMBL" id="QHU20989.1"/>
    </source>
</evidence>
<dbReference type="PROSITE" id="PS50832">
    <property type="entry name" value="S1_IF1_TYPE"/>
    <property type="match status" value="1"/>
</dbReference>
<dbReference type="EMBL" id="MN740976">
    <property type="protein sequence ID" value="QHU20989.1"/>
    <property type="molecule type" value="Genomic_DNA"/>
</dbReference>
<dbReference type="SUPFAM" id="SSF50249">
    <property type="entry name" value="Nucleic acid-binding proteins"/>
    <property type="match status" value="1"/>
</dbReference>
<accession>A0A6C0KTR3</accession>
<sequence length="158" mass="17905">MYQSRIKNGKKRTNRDDKNRGVIEPDEDGQEYAIVQDLLGNGRLRVMCTDEIARVARIRGNMRKSTHKVLIEKGDLIIISRRDFEEDKVDVIHKYTREEASSIIHSKKSTIPPPILKAWTTTSGGIGGCGDQEEGDDNVIFYDESADKKDVESIIDKL</sequence>
<feature type="domain" description="S1-like" evidence="2">
    <location>
        <begin position="19"/>
        <end position="96"/>
    </location>
</feature>
<evidence type="ECO:0000259" key="2">
    <source>
        <dbReference type="PROSITE" id="PS50832"/>
    </source>
</evidence>
<evidence type="ECO:0000256" key="1">
    <source>
        <dbReference type="SAM" id="MobiDB-lite"/>
    </source>
</evidence>
<name>A0A6C0KTR3_9ZZZZ</name>
<dbReference type="SMART" id="SM00652">
    <property type="entry name" value="eIF1a"/>
    <property type="match status" value="1"/>
</dbReference>
<dbReference type="HAMAP" id="MF_00216">
    <property type="entry name" value="aIF_1A"/>
    <property type="match status" value="1"/>
</dbReference>
<protein>
    <recommendedName>
        <fullName evidence="2">S1-like domain-containing protein</fullName>
    </recommendedName>
</protein>
<dbReference type="InterPro" id="IPR001253">
    <property type="entry name" value="TIF_eIF-1A"/>
</dbReference>
<dbReference type="GO" id="GO:0003743">
    <property type="term" value="F:translation initiation factor activity"/>
    <property type="evidence" value="ECO:0007669"/>
    <property type="project" value="InterPro"/>
</dbReference>
<dbReference type="Gene3D" id="2.40.50.140">
    <property type="entry name" value="Nucleic acid-binding proteins"/>
    <property type="match status" value="1"/>
</dbReference>
<dbReference type="GO" id="GO:0003723">
    <property type="term" value="F:RNA binding"/>
    <property type="evidence" value="ECO:0007669"/>
    <property type="project" value="InterPro"/>
</dbReference>